<dbReference type="RefSeq" id="WP_330483721.1">
    <property type="nucleotide sequence ID" value="NZ_JAZBJZ010000038.1"/>
</dbReference>
<proteinExistence type="predicted"/>
<accession>A0AAW9PSD3</accession>
<dbReference type="EMBL" id="JAZBJZ010000038">
    <property type="protein sequence ID" value="MEE3717292.1"/>
    <property type="molecule type" value="Genomic_DNA"/>
</dbReference>
<organism evidence="1 2">
    <name type="scientific">Tumidithrix elongata BACA0141</name>
    <dbReference type="NCBI Taxonomy" id="2716417"/>
    <lineage>
        <taxon>Bacteria</taxon>
        <taxon>Bacillati</taxon>
        <taxon>Cyanobacteriota</taxon>
        <taxon>Cyanophyceae</taxon>
        <taxon>Pseudanabaenales</taxon>
        <taxon>Pseudanabaenaceae</taxon>
        <taxon>Tumidithrix</taxon>
        <taxon>Tumidithrix elongata</taxon>
    </lineage>
</organism>
<dbReference type="Proteomes" id="UP001333818">
    <property type="component" value="Unassembled WGS sequence"/>
</dbReference>
<reference evidence="1" key="1">
    <citation type="submission" date="2024-01" db="EMBL/GenBank/DDBJ databases">
        <title>Bank of Algae and Cyanobacteria of the Azores (BACA) strain genomes.</title>
        <authorList>
            <person name="Luz R."/>
            <person name="Cordeiro R."/>
            <person name="Fonseca A."/>
            <person name="Goncalves V."/>
        </authorList>
    </citation>
    <scope>NUCLEOTIDE SEQUENCE</scope>
    <source>
        <strain evidence="1">BACA0141</strain>
    </source>
</reference>
<name>A0AAW9PSD3_9CYAN</name>
<dbReference type="AlphaFoldDB" id="A0AAW9PSD3"/>
<evidence type="ECO:0000313" key="2">
    <source>
        <dbReference type="Proteomes" id="UP001333818"/>
    </source>
</evidence>
<sequence length="126" mass="14337">MLIILNTEIEPVFNVSTPWGDEKLIYLLDHMYVQTETYKLIDDAIADCQRDLHSGFNSIVVNEKEGASLWCVLPKMVNINLHKMTTALDKQETIALESASPAKRTKSWLNLVMHLTQNPNDLMAVH</sequence>
<evidence type="ECO:0000313" key="1">
    <source>
        <dbReference type="EMBL" id="MEE3717292.1"/>
    </source>
</evidence>
<gene>
    <name evidence="1" type="ORF">V2H45_11080</name>
</gene>
<keyword evidence="2" id="KW-1185">Reference proteome</keyword>
<protein>
    <submittedName>
        <fullName evidence="1">Uncharacterized protein</fullName>
    </submittedName>
</protein>
<comment type="caution">
    <text evidence="1">The sequence shown here is derived from an EMBL/GenBank/DDBJ whole genome shotgun (WGS) entry which is preliminary data.</text>
</comment>